<comment type="caution">
    <text evidence="2">The sequence shown here is derived from an EMBL/GenBank/DDBJ whole genome shotgun (WGS) entry which is preliminary data.</text>
</comment>
<keyword evidence="3" id="KW-1185">Reference proteome</keyword>
<sequence>MSDNTPAPYRFCSSKLAAWSAIDVTVTGRLILLVMCGSFNPIHRAHLAMYDAARDALMHPTEPTDVSSAVVVAGGFISPVNDHYGKESLRPFEQRVAICRAALADHPSLAVDEWEGLQPTHIRTFYVLEHLQKTVQQWYETDAVPNKTQLEWVRQHPVRVVFLCGSDLFATFLRPGCWSLGLLRRLLESFEVMVTRRAGSTTGCAEVLRQHGSLLQERVEGTGDGHGTTLMTLDLSMYRFMEVEIFTNNISSTAIREALAANPSAEIDSLVPAGAESLIRAFYTNDAGLC</sequence>
<keyword evidence="2" id="KW-0808">Transferase</keyword>
<dbReference type="Proteomes" id="UP000283634">
    <property type="component" value="Unassembled WGS sequence"/>
</dbReference>
<reference evidence="2 3" key="1">
    <citation type="journal article" date="2018" name="BMC Genomics">
        <title>Genomic comparison of Trypanosoma conorhini and Trypanosoma rangeli to Trypanosoma cruzi strains of high and low virulence.</title>
        <authorList>
            <person name="Bradwell K.R."/>
            <person name="Koparde V.N."/>
            <person name="Matveyev A.V."/>
            <person name="Serrano M.G."/>
            <person name="Alves J.M."/>
            <person name="Parikh H."/>
            <person name="Huang B."/>
            <person name="Lee V."/>
            <person name="Espinosa-Alvarez O."/>
            <person name="Ortiz P.A."/>
            <person name="Costa-Martins A.G."/>
            <person name="Teixeira M.M."/>
            <person name="Buck G.A."/>
        </authorList>
    </citation>
    <scope>NUCLEOTIDE SEQUENCE [LARGE SCALE GENOMIC DNA]</scope>
    <source>
        <strain evidence="2 3">AM80</strain>
    </source>
</reference>
<organism evidence="2 3">
    <name type="scientific">Trypanosoma rangeli</name>
    <dbReference type="NCBI Taxonomy" id="5698"/>
    <lineage>
        <taxon>Eukaryota</taxon>
        <taxon>Discoba</taxon>
        <taxon>Euglenozoa</taxon>
        <taxon>Kinetoplastea</taxon>
        <taxon>Metakinetoplastina</taxon>
        <taxon>Trypanosomatida</taxon>
        <taxon>Trypanosomatidae</taxon>
        <taxon>Trypanosoma</taxon>
        <taxon>Herpetosoma</taxon>
    </lineage>
</organism>
<dbReference type="SUPFAM" id="SSF52374">
    <property type="entry name" value="Nucleotidylyl transferase"/>
    <property type="match status" value="1"/>
</dbReference>
<dbReference type="Pfam" id="PF01467">
    <property type="entry name" value="CTP_transf_like"/>
    <property type="match status" value="1"/>
</dbReference>
<dbReference type="InterPro" id="IPR051182">
    <property type="entry name" value="Euk_NMN_adenylyltrnsfrase"/>
</dbReference>
<dbReference type="GeneID" id="40330137"/>
<dbReference type="PANTHER" id="PTHR12039:SF0">
    <property type="entry name" value="NICOTINAMIDE-NUCLEOTIDE ADENYLYLTRANSFERASE"/>
    <property type="match status" value="1"/>
</dbReference>
<protein>
    <submittedName>
        <fullName evidence="2">Nicotinamide mononucleotide adenylyltransferase</fullName>
        <ecNumber evidence="2">2.7.7.1</ecNumber>
        <ecNumber evidence="2">2.7.7.18</ecNumber>
    </submittedName>
</protein>
<evidence type="ECO:0000313" key="3">
    <source>
        <dbReference type="Proteomes" id="UP000283634"/>
    </source>
</evidence>
<keyword evidence="2" id="KW-0548">Nucleotidyltransferase</keyword>
<dbReference type="AlphaFoldDB" id="A0A3R7KAJ0"/>
<dbReference type="EC" id="2.7.7.18" evidence="2"/>
<dbReference type="OrthoDB" id="422187at2759"/>
<gene>
    <name evidence="2" type="ORF">TraAM80_06204</name>
</gene>
<dbReference type="GO" id="GO:0009435">
    <property type="term" value="P:NAD+ biosynthetic process"/>
    <property type="evidence" value="ECO:0007669"/>
    <property type="project" value="TreeGrafter"/>
</dbReference>
<dbReference type="OMA" id="DTWECQQ"/>
<name>A0A3R7KAJ0_TRYRA</name>
<dbReference type="InterPro" id="IPR004821">
    <property type="entry name" value="Cyt_trans-like"/>
</dbReference>
<dbReference type="VEuPathDB" id="TriTrypDB:TRSC58_01675"/>
<dbReference type="PANTHER" id="PTHR12039">
    <property type="entry name" value="NICOTINAMIDE MONONUCLEOTIDE ADENYLYLTRANSFERASE"/>
    <property type="match status" value="1"/>
</dbReference>
<feature type="domain" description="Cytidyltransferase-like" evidence="1">
    <location>
        <begin position="35"/>
        <end position="257"/>
    </location>
</feature>
<evidence type="ECO:0000259" key="1">
    <source>
        <dbReference type="Pfam" id="PF01467"/>
    </source>
</evidence>
<dbReference type="EC" id="2.7.7.1" evidence="2"/>
<evidence type="ECO:0000313" key="2">
    <source>
        <dbReference type="EMBL" id="RNF02682.1"/>
    </source>
</evidence>
<dbReference type="GO" id="GO:0000309">
    <property type="term" value="F:nicotinamide-nucleotide adenylyltransferase activity"/>
    <property type="evidence" value="ECO:0007669"/>
    <property type="project" value="UniProtKB-EC"/>
</dbReference>
<dbReference type="Gene3D" id="3.40.50.620">
    <property type="entry name" value="HUPs"/>
    <property type="match status" value="1"/>
</dbReference>
<dbReference type="GO" id="GO:0004515">
    <property type="term" value="F:nicotinate-nucleotide adenylyltransferase activity"/>
    <property type="evidence" value="ECO:0007669"/>
    <property type="project" value="UniProtKB-EC"/>
</dbReference>
<dbReference type="EMBL" id="MKGL01000222">
    <property type="protein sequence ID" value="RNF02682.1"/>
    <property type="molecule type" value="Genomic_DNA"/>
</dbReference>
<proteinExistence type="predicted"/>
<dbReference type="RefSeq" id="XP_029237061.1">
    <property type="nucleotide sequence ID" value="XM_029383056.1"/>
</dbReference>
<accession>A0A3R7KAJ0</accession>
<dbReference type="InterPro" id="IPR014729">
    <property type="entry name" value="Rossmann-like_a/b/a_fold"/>
</dbReference>